<dbReference type="PANTHER" id="PTHR11795">
    <property type="entry name" value="BRANCHED-CHAIN AMINO ACID TRANSPORT SYSTEM PERMEASE PROTEIN LIVH"/>
    <property type="match status" value="1"/>
</dbReference>
<feature type="transmembrane region" description="Helical" evidence="9">
    <location>
        <begin position="192"/>
        <end position="216"/>
    </location>
</feature>
<dbReference type="GO" id="GO:0006865">
    <property type="term" value="P:amino acid transport"/>
    <property type="evidence" value="ECO:0007669"/>
    <property type="project" value="UniProtKB-KW"/>
</dbReference>
<feature type="transmembrane region" description="Helical" evidence="9">
    <location>
        <begin position="64"/>
        <end position="83"/>
    </location>
</feature>
<keyword evidence="6 9" id="KW-1133">Transmembrane helix</keyword>
<comment type="subcellular location">
    <subcellularLocation>
        <location evidence="1">Cell membrane</location>
        <topology evidence="1">Multi-pass membrane protein</topology>
    </subcellularLocation>
</comment>
<name>A0A1N7RZL0_9BURK</name>
<feature type="transmembrane region" description="Helical" evidence="9">
    <location>
        <begin position="95"/>
        <end position="113"/>
    </location>
</feature>
<dbReference type="PANTHER" id="PTHR11795:SF450">
    <property type="entry name" value="ABC TRANSPORTER PERMEASE PROTEIN"/>
    <property type="match status" value="1"/>
</dbReference>
<feature type="transmembrane region" description="Helical" evidence="9">
    <location>
        <begin position="133"/>
        <end position="159"/>
    </location>
</feature>
<dbReference type="EMBL" id="CYGX02000026">
    <property type="protein sequence ID" value="SIT40580.1"/>
    <property type="molecule type" value="Genomic_DNA"/>
</dbReference>
<dbReference type="CDD" id="cd06582">
    <property type="entry name" value="TM_PBP1_LivH_like"/>
    <property type="match status" value="1"/>
</dbReference>
<organism evidence="10 11">
    <name type="scientific">Paraburkholderia ribeironis</name>
    <dbReference type="NCBI Taxonomy" id="1247936"/>
    <lineage>
        <taxon>Bacteria</taxon>
        <taxon>Pseudomonadati</taxon>
        <taxon>Pseudomonadota</taxon>
        <taxon>Betaproteobacteria</taxon>
        <taxon>Burkholderiales</taxon>
        <taxon>Burkholderiaceae</taxon>
        <taxon>Paraburkholderia</taxon>
    </lineage>
</organism>
<feature type="transmembrane region" description="Helical" evidence="9">
    <location>
        <begin position="259"/>
        <end position="280"/>
    </location>
</feature>
<dbReference type="InterPro" id="IPR052157">
    <property type="entry name" value="BCAA_transport_permease"/>
</dbReference>
<evidence type="ECO:0000256" key="2">
    <source>
        <dbReference type="ARBA" id="ARBA00022448"/>
    </source>
</evidence>
<evidence type="ECO:0000256" key="4">
    <source>
        <dbReference type="ARBA" id="ARBA00022692"/>
    </source>
</evidence>
<keyword evidence="11" id="KW-1185">Reference proteome</keyword>
<dbReference type="STRING" id="1247936.BN2475_260040"/>
<gene>
    <name evidence="10" type="ORF">BN2475_260040</name>
</gene>
<dbReference type="Pfam" id="PF02653">
    <property type="entry name" value="BPD_transp_2"/>
    <property type="match status" value="1"/>
</dbReference>
<comment type="similarity">
    <text evidence="8">Belongs to the binding-protein-dependent transport system permease family. LivHM subfamily.</text>
</comment>
<dbReference type="AlphaFoldDB" id="A0A1N7RZL0"/>
<sequence length="294" mass="30833">MLPEFLQFLQFLFSGLTVGATYALSALGFNLIYNASNVINFAQGEFIMLGGMLAVFFTEAGLHWSLAFALAVIIPTLIGILIEKLTIEPVKNADTVTLIIITIGVSLVIRGLVQVGLDKNVHSLPPFSDHAPISILGATLVIQSVWVLLITAVVVLLLWFFFSRTLAGKAILATAYNQVASLLVGISTSRVLMVSFAMAAALGALGGIIITPITLTSYDVGIMLGLKGFVAAVVGGLGNGLGAVLGGLLVGILEAMGAGYISSAYKDAIPFVLILLILFVRPQGLLSGRSTERV</sequence>
<keyword evidence="7 9" id="KW-0472">Membrane</keyword>
<dbReference type="GO" id="GO:0022857">
    <property type="term" value="F:transmembrane transporter activity"/>
    <property type="evidence" value="ECO:0007669"/>
    <property type="project" value="InterPro"/>
</dbReference>
<dbReference type="InterPro" id="IPR001851">
    <property type="entry name" value="ABC_transp_permease"/>
</dbReference>
<dbReference type="RefSeq" id="WP_094779909.1">
    <property type="nucleotide sequence ID" value="NZ_CYGX02000026.1"/>
</dbReference>
<evidence type="ECO:0000256" key="3">
    <source>
        <dbReference type="ARBA" id="ARBA00022475"/>
    </source>
</evidence>
<keyword evidence="2" id="KW-0813">Transport</keyword>
<proteinExistence type="inferred from homology"/>
<protein>
    <submittedName>
        <fullName evidence="10">Amino acid/amide ABC transporter membrane protein 1, HAAT family</fullName>
    </submittedName>
</protein>
<feature type="transmembrane region" description="Helical" evidence="9">
    <location>
        <begin position="39"/>
        <end position="58"/>
    </location>
</feature>
<keyword evidence="4 9" id="KW-0812">Transmembrane</keyword>
<evidence type="ECO:0000256" key="7">
    <source>
        <dbReference type="ARBA" id="ARBA00023136"/>
    </source>
</evidence>
<evidence type="ECO:0000256" key="9">
    <source>
        <dbReference type="SAM" id="Phobius"/>
    </source>
</evidence>
<evidence type="ECO:0000256" key="8">
    <source>
        <dbReference type="ARBA" id="ARBA00037998"/>
    </source>
</evidence>
<feature type="transmembrane region" description="Helical" evidence="9">
    <location>
        <begin position="12"/>
        <end position="32"/>
    </location>
</feature>
<keyword evidence="3" id="KW-1003">Cell membrane</keyword>
<dbReference type="Proteomes" id="UP000187012">
    <property type="component" value="Unassembled WGS sequence"/>
</dbReference>
<evidence type="ECO:0000313" key="11">
    <source>
        <dbReference type="Proteomes" id="UP000187012"/>
    </source>
</evidence>
<evidence type="ECO:0000313" key="10">
    <source>
        <dbReference type="EMBL" id="SIT40580.1"/>
    </source>
</evidence>
<evidence type="ECO:0000256" key="6">
    <source>
        <dbReference type="ARBA" id="ARBA00022989"/>
    </source>
</evidence>
<accession>A0A1N7RZL0</accession>
<dbReference type="OrthoDB" id="9807115at2"/>
<reference evidence="10 11" key="1">
    <citation type="submission" date="2016-12" db="EMBL/GenBank/DDBJ databases">
        <authorList>
            <person name="Song W.-J."/>
            <person name="Kurnit D.M."/>
        </authorList>
    </citation>
    <scope>NUCLEOTIDE SEQUENCE [LARGE SCALE GENOMIC DNA]</scope>
    <source>
        <strain evidence="10 11">STM7296</strain>
    </source>
</reference>
<dbReference type="GO" id="GO:0005886">
    <property type="term" value="C:plasma membrane"/>
    <property type="evidence" value="ECO:0007669"/>
    <property type="project" value="UniProtKB-SubCell"/>
</dbReference>
<evidence type="ECO:0000256" key="5">
    <source>
        <dbReference type="ARBA" id="ARBA00022970"/>
    </source>
</evidence>
<keyword evidence="5" id="KW-0029">Amino-acid transport</keyword>
<evidence type="ECO:0000256" key="1">
    <source>
        <dbReference type="ARBA" id="ARBA00004651"/>
    </source>
</evidence>
<feature type="transmembrane region" description="Helical" evidence="9">
    <location>
        <begin position="228"/>
        <end position="253"/>
    </location>
</feature>